<dbReference type="PANTHER" id="PTHR38459">
    <property type="entry name" value="PROPHAGE BACTOPRENOL-LINKED GLUCOSE TRANSLOCASE HOMOLOG"/>
    <property type="match status" value="1"/>
</dbReference>
<keyword evidence="5 6" id="KW-0472">Membrane</keyword>
<evidence type="ECO:0000313" key="9">
    <source>
        <dbReference type="Proteomes" id="UP001596020"/>
    </source>
</evidence>
<evidence type="ECO:0000256" key="4">
    <source>
        <dbReference type="ARBA" id="ARBA00022989"/>
    </source>
</evidence>
<comment type="subcellular location">
    <subcellularLocation>
        <location evidence="1">Membrane</location>
        <topology evidence="1">Multi-pass membrane protein</topology>
    </subcellularLocation>
</comment>
<dbReference type="EMBL" id="JBHSGO010000019">
    <property type="protein sequence ID" value="MFC4665230.1"/>
    <property type="molecule type" value="Genomic_DNA"/>
</dbReference>
<gene>
    <name evidence="8" type="ORF">ACFO3G_01110</name>
</gene>
<sequence>MKLLENIKQNEALIQLIKYGLVGVVNTLITAVVIAIFLKVIGTSDFIANICGYIAGLINSFLLNKKWTFSAHGNWLKELVVFLLGFLFCYVIQYALVYSLNNHTSYDRLYNHFIGMVFYTLINFAFNKFVTFRK</sequence>
<evidence type="ECO:0000256" key="6">
    <source>
        <dbReference type="SAM" id="Phobius"/>
    </source>
</evidence>
<proteinExistence type="inferred from homology"/>
<name>A0ABV9K513_9PORP</name>
<feature type="transmembrane region" description="Helical" evidence="6">
    <location>
        <begin position="109"/>
        <end position="126"/>
    </location>
</feature>
<dbReference type="Pfam" id="PF04138">
    <property type="entry name" value="GtrA_DPMS_TM"/>
    <property type="match status" value="1"/>
</dbReference>
<reference evidence="9" key="1">
    <citation type="journal article" date="2019" name="Int. J. Syst. Evol. Microbiol.">
        <title>The Global Catalogue of Microorganisms (GCM) 10K type strain sequencing project: providing services to taxonomists for standard genome sequencing and annotation.</title>
        <authorList>
            <consortium name="The Broad Institute Genomics Platform"/>
            <consortium name="The Broad Institute Genome Sequencing Center for Infectious Disease"/>
            <person name="Wu L."/>
            <person name="Ma J."/>
        </authorList>
    </citation>
    <scope>NUCLEOTIDE SEQUENCE [LARGE SCALE GENOMIC DNA]</scope>
    <source>
        <strain evidence="9">CGMCC 4.7357</strain>
    </source>
</reference>
<accession>A0ABV9K513</accession>
<keyword evidence="3 6" id="KW-0812">Transmembrane</keyword>
<evidence type="ECO:0000259" key="7">
    <source>
        <dbReference type="Pfam" id="PF04138"/>
    </source>
</evidence>
<keyword evidence="9" id="KW-1185">Reference proteome</keyword>
<keyword evidence="4 6" id="KW-1133">Transmembrane helix</keyword>
<dbReference type="Proteomes" id="UP001596020">
    <property type="component" value="Unassembled WGS sequence"/>
</dbReference>
<evidence type="ECO:0000256" key="2">
    <source>
        <dbReference type="ARBA" id="ARBA00009399"/>
    </source>
</evidence>
<feature type="transmembrane region" description="Helical" evidence="6">
    <location>
        <begin position="46"/>
        <end position="63"/>
    </location>
</feature>
<feature type="transmembrane region" description="Helical" evidence="6">
    <location>
        <begin position="21"/>
        <end position="40"/>
    </location>
</feature>
<dbReference type="InterPro" id="IPR007267">
    <property type="entry name" value="GtrA_DPMS_TM"/>
</dbReference>
<comment type="similarity">
    <text evidence="2">Belongs to the GtrA family.</text>
</comment>
<comment type="caution">
    <text evidence="8">The sequence shown here is derived from an EMBL/GenBank/DDBJ whole genome shotgun (WGS) entry which is preliminary data.</text>
</comment>
<evidence type="ECO:0000256" key="3">
    <source>
        <dbReference type="ARBA" id="ARBA00022692"/>
    </source>
</evidence>
<evidence type="ECO:0000313" key="8">
    <source>
        <dbReference type="EMBL" id="MFC4665230.1"/>
    </source>
</evidence>
<dbReference type="PANTHER" id="PTHR38459:SF1">
    <property type="entry name" value="PROPHAGE BACTOPRENOL-LINKED GLUCOSE TRANSLOCASE HOMOLOG"/>
    <property type="match status" value="1"/>
</dbReference>
<feature type="transmembrane region" description="Helical" evidence="6">
    <location>
        <begin position="75"/>
        <end position="97"/>
    </location>
</feature>
<dbReference type="RefSeq" id="WP_380077182.1">
    <property type="nucleotide sequence ID" value="NZ_JBHSGO010000019.1"/>
</dbReference>
<evidence type="ECO:0000256" key="5">
    <source>
        <dbReference type="ARBA" id="ARBA00023136"/>
    </source>
</evidence>
<dbReference type="InterPro" id="IPR051401">
    <property type="entry name" value="GtrA_CellWall_Glycosyl"/>
</dbReference>
<organism evidence="8 9">
    <name type="scientific">Falsiporphyromonas endometrii</name>
    <dbReference type="NCBI Taxonomy" id="1387297"/>
    <lineage>
        <taxon>Bacteria</taxon>
        <taxon>Pseudomonadati</taxon>
        <taxon>Bacteroidota</taxon>
        <taxon>Bacteroidia</taxon>
        <taxon>Bacteroidales</taxon>
        <taxon>Porphyromonadaceae</taxon>
        <taxon>Falsiporphyromonas</taxon>
    </lineage>
</organism>
<feature type="domain" description="GtrA/DPMS transmembrane" evidence="7">
    <location>
        <begin position="18"/>
        <end position="132"/>
    </location>
</feature>
<protein>
    <submittedName>
        <fullName evidence="8">GtrA family protein</fullName>
    </submittedName>
</protein>
<evidence type="ECO:0000256" key="1">
    <source>
        <dbReference type="ARBA" id="ARBA00004141"/>
    </source>
</evidence>